<evidence type="ECO:0000256" key="1">
    <source>
        <dbReference type="SAM" id="MobiDB-lite"/>
    </source>
</evidence>
<feature type="compositionally biased region" description="Polar residues" evidence="1">
    <location>
        <begin position="166"/>
        <end position="178"/>
    </location>
</feature>
<proteinExistence type="predicted"/>
<feature type="region of interest" description="Disordered" evidence="1">
    <location>
        <begin position="107"/>
        <end position="210"/>
    </location>
</feature>
<feature type="compositionally biased region" description="Basic and acidic residues" evidence="1">
    <location>
        <begin position="179"/>
        <end position="202"/>
    </location>
</feature>
<name>X6NHC7_RETFI</name>
<keyword evidence="3" id="KW-1185">Reference proteome</keyword>
<gene>
    <name evidence="2" type="ORF">RFI_11776</name>
</gene>
<feature type="compositionally biased region" description="Acidic residues" evidence="1">
    <location>
        <begin position="135"/>
        <end position="156"/>
    </location>
</feature>
<dbReference type="Gene3D" id="2.60.200.40">
    <property type="match status" value="1"/>
</dbReference>
<protein>
    <submittedName>
        <fullName evidence="2">DBL containing protein</fullName>
    </submittedName>
</protein>
<evidence type="ECO:0000313" key="3">
    <source>
        <dbReference type="Proteomes" id="UP000023152"/>
    </source>
</evidence>
<evidence type="ECO:0000313" key="2">
    <source>
        <dbReference type="EMBL" id="ETO25361.1"/>
    </source>
</evidence>
<dbReference type="Proteomes" id="UP000023152">
    <property type="component" value="Unassembled WGS sequence"/>
</dbReference>
<dbReference type="AlphaFoldDB" id="X6NHC7"/>
<sequence>MQGTVEALQRQQYPCNVYFKPCEGEYQKEKQEIRSRVARRRHKKMQQDFRRQFNDRALGQYNLWNAGESEAASSRFANTHSLNDYVSNPLKNMKMRKSTMSMTIQEIMDDDDDNNDKVGQNTTYRRARPLANGEYDGDYDSDSYYDVFETNDDAELTEDKPEVNGVTPNPTDNQVQTNDQKDTPTIDPKGHHLLAEDNKDNETEPSQDSDLASGVIDELEDNHNPSNSNSNSDNSIDNGNEWWCSKNPLIPEDNLQWILCSSCEYIGAKARVAPFSKLGDGVLHLTYANQMSRAELVECLQNLHNGISFLYVCVFL</sequence>
<dbReference type="EMBL" id="ASPP01008591">
    <property type="protein sequence ID" value="ETO25361.1"/>
    <property type="molecule type" value="Genomic_DNA"/>
</dbReference>
<comment type="caution">
    <text evidence="2">The sequence shown here is derived from an EMBL/GenBank/DDBJ whole genome shotgun (WGS) entry which is preliminary data.</text>
</comment>
<reference evidence="2 3" key="1">
    <citation type="journal article" date="2013" name="Curr. Biol.">
        <title>The Genome of the Foraminiferan Reticulomyxa filosa.</title>
        <authorList>
            <person name="Glockner G."/>
            <person name="Hulsmann N."/>
            <person name="Schleicher M."/>
            <person name="Noegel A.A."/>
            <person name="Eichinger L."/>
            <person name="Gallinger C."/>
            <person name="Pawlowski J."/>
            <person name="Sierra R."/>
            <person name="Euteneuer U."/>
            <person name="Pillet L."/>
            <person name="Moustafa A."/>
            <person name="Platzer M."/>
            <person name="Groth M."/>
            <person name="Szafranski K."/>
            <person name="Schliwa M."/>
        </authorList>
    </citation>
    <scope>NUCLEOTIDE SEQUENCE [LARGE SCALE GENOMIC DNA]</scope>
</reference>
<accession>X6NHC7</accession>
<organism evidence="2 3">
    <name type="scientific">Reticulomyxa filosa</name>
    <dbReference type="NCBI Taxonomy" id="46433"/>
    <lineage>
        <taxon>Eukaryota</taxon>
        <taxon>Sar</taxon>
        <taxon>Rhizaria</taxon>
        <taxon>Retaria</taxon>
        <taxon>Foraminifera</taxon>
        <taxon>Monothalamids</taxon>
        <taxon>Reticulomyxidae</taxon>
        <taxon>Reticulomyxa</taxon>
    </lineage>
</organism>